<evidence type="ECO:0000256" key="1">
    <source>
        <dbReference type="ARBA" id="ARBA00006611"/>
    </source>
</evidence>
<dbReference type="PANTHER" id="PTHR30258:SF2">
    <property type="entry name" value="COMG OPERON PROTEIN 1"/>
    <property type="match status" value="1"/>
</dbReference>
<evidence type="ECO:0000313" key="5">
    <source>
        <dbReference type="EMBL" id="MBF6058434.1"/>
    </source>
</evidence>
<name>A0ABS0BYF9_9GAMM</name>
<dbReference type="Gene3D" id="3.30.450.90">
    <property type="match status" value="1"/>
</dbReference>
<accession>A0ABS0BYF9</accession>
<keyword evidence="6" id="KW-1185">Reference proteome</keyword>
<dbReference type="InterPro" id="IPR001482">
    <property type="entry name" value="T2SS/T4SS_dom"/>
</dbReference>
<keyword evidence="2" id="KW-0547">Nucleotide-binding</keyword>
<dbReference type="SMART" id="SM00382">
    <property type="entry name" value="AAA"/>
    <property type="match status" value="1"/>
</dbReference>
<sequence length="545" mass="60995">MVRRQLLGELLLESGHISKDQLHIALLLQKQTGSRLGQLLVEQDFLSRSELHRSLSQQNGIESIELSGLIPDLSAIELIDEAFARHYSVLPIAFIDGFAQIAVVDSENLLLFDRIDDVLSAKDIEWRPVIADLAELQSAIDRYYGYALSIDEILGELEQSSFDGDVVDGNLRHPLVRLLDSFLVDAVKRNASDLHFEPENNYLRIRYRIDGVLKQVRLLHKQHWAALCVRIKVLCDLDISEQRLPQDGSFTLKVGGYMTDFRVSVLPGYWGENVVIRVLNRERGVRSLPSLQLPDCQQHQLEGILKQPSGIILVNGPTGSGKTTTLYSILNELNQEGVNIMTLEDPVEYLLTGIRQTAVSEMMGFADGLRAILRQDPDIILIGEIRDQETARMAFRAAMTGHKVLATLHSNDAFSCLQRLKDLGVPRDWIADNLHAVIAQRLARRLCCHCKALSECSNQEDNSRFYTACGCSACDQSGYNGRLLLWECVVVGKELSRLLAEEVSKDALSEQAAKDGAVFLQQSAELWLQKGETSIQEIQRVLALS</sequence>
<keyword evidence="3" id="KW-0067">ATP-binding</keyword>
<dbReference type="EMBL" id="JACBGI020000017">
    <property type="protein sequence ID" value="MBF6058434.1"/>
    <property type="molecule type" value="Genomic_DNA"/>
</dbReference>
<dbReference type="InterPro" id="IPR037257">
    <property type="entry name" value="T2SS_E_N_sf"/>
</dbReference>
<organism evidence="5 6">
    <name type="scientific">Thiomicrorhabdus heinhorstiae</name>
    <dbReference type="NCBI Taxonomy" id="2748010"/>
    <lineage>
        <taxon>Bacteria</taxon>
        <taxon>Pseudomonadati</taxon>
        <taxon>Pseudomonadota</taxon>
        <taxon>Gammaproteobacteria</taxon>
        <taxon>Thiotrichales</taxon>
        <taxon>Piscirickettsiaceae</taxon>
        <taxon>Thiomicrorhabdus</taxon>
    </lineage>
</organism>
<dbReference type="Gene3D" id="3.30.300.160">
    <property type="entry name" value="Type II secretion system, protein E, N-terminal domain"/>
    <property type="match status" value="1"/>
</dbReference>
<evidence type="ECO:0000256" key="3">
    <source>
        <dbReference type="ARBA" id="ARBA00022840"/>
    </source>
</evidence>
<dbReference type="InterPro" id="IPR007831">
    <property type="entry name" value="T2SS_GspE_N"/>
</dbReference>
<evidence type="ECO:0000256" key="2">
    <source>
        <dbReference type="ARBA" id="ARBA00022741"/>
    </source>
</evidence>
<reference evidence="5 6" key="1">
    <citation type="submission" date="2020-11" db="EMBL/GenBank/DDBJ databases">
        <title>Sulfur oxidizing isolate from Hospital Hole Sinkhole.</title>
        <authorList>
            <person name="Scott K.M."/>
        </authorList>
    </citation>
    <scope>NUCLEOTIDE SEQUENCE [LARGE SCALE GENOMIC DNA]</scope>
    <source>
        <strain evidence="5 6">HH1</strain>
    </source>
</reference>
<evidence type="ECO:0000259" key="4">
    <source>
        <dbReference type="PROSITE" id="PS00662"/>
    </source>
</evidence>
<evidence type="ECO:0000313" key="6">
    <source>
        <dbReference type="Proteomes" id="UP001193680"/>
    </source>
</evidence>
<dbReference type="InterPro" id="IPR003593">
    <property type="entry name" value="AAA+_ATPase"/>
</dbReference>
<dbReference type="Pfam" id="PF05157">
    <property type="entry name" value="MshEN"/>
    <property type="match status" value="1"/>
</dbReference>
<dbReference type="Proteomes" id="UP001193680">
    <property type="component" value="Unassembled WGS sequence"/>
</dbReference>
<dbReference type="PANTHER" id="PTHR30258">
    <property type="entry name" value="TYPE II SECRETION SYSTEM PROTEIN GSPE-RELATED"/>
    <property type="match status" value="1"/>
</dbReference>
<comment type="caution">
    <text evidence="5">The sequence shown here is derived from an EMBL/GenBank/DDBJ whole genome shotgun (WGS) entry which is preliminary data.</text>
</comment>
<dbReference type="Pfam" id="PF00437">
    <property type="entry name" value="T2SSE"/>
    <property type="match status" value="1"/>
</dbReference>
<dbReference type="PROSITE" id="PS00662">
    <property type="entry name" value="T2SP_E"/>
    <property type="match status" value="1"/>
</dbReference>
<dbReference type="SUPFAM" id="SSF160246">
    <property type="entry name" value="EspE N-terminal domain-like"/>
    <property type="match status" value="1"/>
</dbReference>
<feature type="domain" description="Bacterial type II secretion system protein E" evidence="4">
    <location>
        <begin position="373"/>
        <end position="387"/>
    </location>
</feature>
<comment type="similarity">
    <text evidence="1">Belongs to the GSP E family.</text>
</comment>
<proteinExistence type="inferred from homology"/>
<protein>
    <submittedName>
        <fullName evidence="5">Flp pilus assembly complex ATPase component TadA</fullName>
    </submittedName>
</protein>
<dbReference type="CDD" id="cd01129">
    <property type="entry name" value="PulE-GspE-like"/>
    <property type="match status" value="1"/>
</dbReference>
<gene>
    <name evidence="5" type="primary">tadA</name>
    <name evidence="5" type="ORF">H8792_008780</name>
</gene>
<dbReference type="InterPro" id="IPR027417">
    <property type="entry name" value="P-loop_NTPase"/>
</dbReference>
<dbReference type="SUPFAM" id="SSF52540">
    <property type="entry name" value="P-loop containing nucleoside triphosphate hydrolases"/>
    <property type="match status" value="1"/>
</dbReference>
<dbReference type="Gene3D" id="3.40.50.300">
    <property type="entry name" value="P-loop containing nucleotide triphosphate hydrolases"/>
    <property type="match status" value="1"/>
</dbReference>